<dbReference type="GO" id="GO:0016491">
    <property type="term" value="F:oxidoreductase activity"/>
    <property type="evidence" value="ECO:0007669"/>
    <property type="project" value="UniProtKB-KW"/>
</dbReference>
<evidence type="ECO:0000256" key="1">
    <source>
        <dbReference type="ARBA" id="ARBA00022630"/>
    </source>
</evidence>
<reference evidence="4 5" key="1">
    <citation type="submission" date="2018-08" db="EMBL/GenBank/DDBJ databases">
        <title>A genome reference for cultivated species of the human gut microbiota.</title>
        <authorList>
            <person name="Zou Y."/>
            <person name="Xue W."/>
            <person name="Luo G."/>
        </authorList>
    </citation>
    <scope>NUCLEOTIDE SEQUENCE [LARGE SCALE GENOMIC DNA]</scope>
    <source>
        <strain evidence="4 5">AF22-21</strain>
    </source>
</reference>
<dbReference type="Pfam" id="PF00941">
    <property type="entry name" value="FAD_binding_5"/>
    <property type="match status" value="1"/>
</dbReference>
<evidence type="ECO:0000256" key="2">
    <source>
        <dbReference type="ARBA" id="ARBA00023002"/>
    </source>
</evidence>
<dbReference type="InterPro" id="IPR016166">
    <property type="entry name" value="FAD-bd_PCMH"/>
</dbReference>
<dbReference type="Gene3D" id="3.30.390.50">
    <property type="entry name" value="CO dehydrogenase flavoprotein, C-terminal domain"/>
    <property type="match status" value="1"/>
</dbReference>
<organism evidence="4 5">
    <name type="scientific">Coprococcus eutactus</name>
    <dbReference type="NCBI Taxonomy" id="33043"/>
    <lineage>
        <taxon>Bacteria</taxon>
        <taxon>Bacillati</taxon>
        <taxon>Bacillota</taxon>
        <taxon>Clostridia</taxon>
        <taxon>Lachnospirales</taxon>
        <taxon>Lachnospiraceae</taxon>
        <taxon>Coprococcus</taxon>
    </lineage>
</organism>
<accession>A0A412IQN1</accession>
<dbReference type="PANTHER" id="PTHR42659:SF9">
    <property type="entry name" value="XANTHINE DEHYDROGENASE FAD-BINDING SUBUNIT XDHB-RELATED"/>
    <property type="match status" value="1"/>
</dbReference>
<dbReference type="InterPro" id="IPR051312">
    <property type="entry name" value="Diverse_Substr_Oxidored"/>
</dbReference>
<dbReference type="Proteomes" id="UP000283295">
    <property type="component" value="Unassembled WGS sequence"/>
</dbReference>
<gene>
    <name evidence="4" type="ORF">DWX94_09835</name>
</gene>
<keyword evidence="1" id="KW-0285">Flavoprotein</keyword>
<name>A0A412IQN1_9FIRM</name>
<dbReference type="InterPro" id="IPR016169">
    <property type="entry name" value="FAD-bd_PCMH_sub2"/>
</dbReference>
<protein>
    <submittedName>
        <fullName evidence="4">Xanthine dehydrogenase</fullName>
    </submittedName>
</protein>
<dbReference type="Gene3D" id="3.30.465.10">
    <property type="match status" value="1"/>
</dbReference>
<feature type="domain" description="FAD-binding PCMH-type" evidence="3">
    <location>
        <begin position="1"/>
        <end position="162"/>
    </location>
</feature>
<dbReference type="AlphaFoldDB" id="A0A412IQN1"/>
<dbReference type="EMBL" id="QRVK01000025">
    <property type="protein sequence ID" value="RGS40716.1"/>
    <property type="molecule type" value="Genomic_DNA"/>
</dbReference>
<proteinExistence type="predicted"/>
<dbReference type="PANTHER" id="PTHR42659">
    <property type="entry name" value="XANTHINE DEHYDROGENASE SUBUNIT C-RELATED"/>
    <property type="match status" value="1"/>
</dbReference>
<dbReference type="InterPro" id="IPR036318">
    <property type="entry name" value="FAD-bd_PCMH-like_sf"/>
</dbReference>
<dbReference type="InterPro" id="IPR002346">
    <property type="entry name" value="Mopterin_DH_FAD-bd"/>
</dbReference>
<dbReference type="OrthoDB" id="9803647at2"/>
<evidence type="ECO:0000313" key="5">
    <source>
        <dbReference type="Proteomes" id="UP000283295"/>
    </source>
</evidence>
<keyword evidence="2" id="KW-0560">Oxidoreductase</keyword>
<evidence type="ECO:0000259" key="3">
    <source>
        <dbReference type="PROSITE" id="PS51387"/>
    </source>
</evidence>
<dbReference type="SMART" id="SM01092">
    <property type="entry name" value="CO_deh_flav_C"/>
    <property type="match status" value="1"/>
</dbReference>
<evidence type="ECO:0000313" key="4">
    <source>
        <dbReference type="EMBL" id="RGS40716.1"/>
    </source>
</evidence>
<dbReference type="SUPFAM" id="SSF56176">
    <property type="entry name" value="FAD-binding/transporter-associated domain-like"/>
    <property type="match status" value="1"/>
</dbReference>
<dbReference type="SUPFAM" id="SSF55447">
    <property type="entry name" value="CO dehydrogenase flavoprotein C-terminal domain-like"/>
    <property type="match status" value="1"/>
</dbReference>
<dbReference type="GO" id="GO:0071949">
    <property type="term" value="F:FAD binding"/>
    <property type="evidence" value="ECO:0007669"/>
    <property type="project" value="InterPro"/>
</dbReference>
<dbReference type="PROSITE" id="PS51387">
    <property type="entry name" value="FAD_PCMH"/>
    <property type="match status" value="1"/>
</dbReference>
<dbReference type="InterPro" id="IPR036683">
    <property type="entry name" value="CO_DH_flav_C_dom_sf"/>
</dbReference>
<comment type="caution">
    <text evidence="4">The sequence shown here is derived from an EMBL/GenBank/DDBJ whole genome shotgun (WGS) entry which is preliminary data.</text>
</comment>
<sequence>MVTIQNYVRAQSIDEAYELNQKKGSCIIGGMLWTKMQDRLIQTAIDMCDLGLDKIEEKEDEFIIGAMASLRQIELHDGLNKYTHGAVCEAVKDIVGVQFRNLATIGGSIWGRFGFSDILTVFLAMDAFVELYHGGMIPLREFVNMKQDRDVIVHLIIRKTPGVFAYASVRNQRTDFPVIACSASCVDGEYRLAVGARPGRAMLVLDEEGLLTGGLSDETEKAFASWVSDKVPVGSNHRAGAEYRSRLIRVLGQRLLKKIEEEQQWK</sequence>
<dbReference type="InterPro" id="IPR005107">
    <property type="entry name" value="CO_DH_flav_C"/>
</dbReference>